<evidence type="ECO:0000256" key="1">
    <source>
        <dbReference type="ARBA" id="ARBA00009067"/>
    </source>
</evidence>
<keyword evidence="2" id="KW-0472">Membrane</keyword>
<protein>
    <submittedName>
        <fullName evidence="4">CPBP family intramembrane glutamic endopeptidase</fullName>
        <ecNumber evidence="4">3.4.-.-</ecNumber>
    </submittedName>
</protein>
<dbReference type="Pfam" id="PF02517">
    <property type="entry name" value="Rce1-like"/>
    <property type="match status" value="1"/>
</dbReference>
<feature type="transmembrane region" description="Helical" evidence="2">
    <location>
        <begin position="103"/>
        <end position="127"/>
    </location>
</feature>
<reference evidence="5" key="1">
    <citation type="journal article" date="2019" name="Int. J. Syst. Evol. Microbiol.">
        <title>The Global Catalogue of Microorganisms (GCM) 10K type strain sequencing project: providing services to taxonomists for standard genome sequencing and annotation.</title>
        <authorList>
            <consortium name="The Broad Institute Genomics Platform"/>
            <consortium name="The Broad Institute Genome Sequencing Center for Infectious Disease"/>
            <person name="Wu L."/>
            <person name="Ma J."/>
        </authorList>
    </citation>
    <scope>NUCLEOTIDE SEQUENCE [LARGE SCALE GENOMIC DNA]</scope>
    <source>
        <strain evidence="5">CCM 8936</strain>
    </source>
</reference>
<evidence type="ECO:0000313" key="4">
    <source>
        <dbReference type="EMBL" id="MFD1418563.1"/>
    </source>
</evidence>
<accession>A0ABW4BVK9</accession>
<keyword evidence="4" id="KW-0378">Hydrolase</keyword>
<dbReference type="GO" id="GO:0016787">
    <property type="term" value="F:hydrolase activity"/>
    <property type="evidence" value="ECO:0007669"/>
    <property type="project" value="UniProtKB-KW"/>
</dbReference>
<keyword evidence="2" id="KW-1133">Transmembrane helix</keyword>
<evidence type="ECO:0000313" key="5">
    <source>
        <dbReference type="Proteomes" id="UP001597251"/>
    </source>
</evidence>
<feature type="domain" description="CAAX prenyl protease 2/Lysostaphin resistance protein A-like" evidence="3">
    <location>
        <begin position="100"/>
        <end position="199"/>
    </location>
</feature>
<proteinExistence type="inferred from homology"/>
<keyword evidence="2" id="KW-0812">Transmembrane</keyword>
<evidence type="ECO:0000259" key="3">
    <source>
        <dbReference type="Pfam" id="PF02517"/>
    </source>
</evidence>
<comment type="similarity">
    <text evidence="1">Belongs to the UPF0177 family.</text>
</comment>
<evidence type="ECO:0000256" key="2">
    <source>
        <dbReference type="SAM" id="Phobius"/>
    </source>
</evidence>
<feature type="transmembrane region" description="Helical" evidence="2">
    <location>
        <begin position="211"/>
        <end position="236"/>
    </location>
</feature>
<dbReference type="EC" id="3.4.-.-" evidence="4"/>
<feature type="transmembrane region" description="Helical" evidence="2">
    <location>
        <begin position="73"/>
        <end position="91"/>
    </location>
</feature>
<organism evidence="4 5">
    <name type="scientific">Companilactobacillus keshanensis</name>
    <dbReference type="NCBI Taxonomy" id="2486003"/>
    <lineage>
        <taxon>Bacteria</taxon>
        <taxon>Bacillati</taxon>
        <taxon>Bacillota</taxon>
        <taxon>Bacilli</taxon>
        <taxon>Lactobacillales</taxon>
        <taxon>Lactobacillaceae</taxon>
        <taxon>Companilactobacillus</taxon>
    </lineage>
</organism>
<feature type="transmembrane region" description="Helical" evidence="2">
    <location>
        <begin position="14"/>
        <end position="36"/>
    </location>
</feature>
<feature type="transmembrane region" description="Helical" evidence="2">
    <location>
        <begin position="133"/>
        <end position="154"/>
    </location>
</feature>
<dbReference type="InterPro" id="IPR003675">
    <property type="entry name" value="Rce1/LyrA-like_dom"/>
</dbReference>
<dbReference type="Proteomes" id="UP001597251">
    <property type="component" value="Unassembled WGS sequence"/>
</dbReference>
<dbReference type="EMBL" id="JBHTOI010000043">
    <property type="protein sequence ID" value="MFD1418563.1"/>
    <property type="molecule type" value="Genomic_DNA"/>
</dbReference>
<sequence length="246" mass="28103">MLKPAKKDHLVVDLTYLLLIYIVLSLASGFILRVILKIQDFYIPKEIIVSLGILFFLSVKEKVEFLDQNNSKYGLYTILITFILTISLNFQPQIPGFKTLGTLLFRPLGTGIFEETIFRVLMIWLISRFSKNIYLQVYLSTILFGIAHILNMFSLQQSTIQTAIQIGYALGLGSIFAISYLITRNIIFSMISHSLADFMAGLNGLSLRTNINFDTISVILMIFFVITSIYCNYWFLKKGHKLIVNI</sequence>
<dbReference type="RefSeq" id="WP_125676890.1">
    <property type="nucleotide sequence ID" value="NZ_JBHTOI010000043.1"/>
</dbReference>
<feature type="transmembrane region" description="Helical" evidence="2">
    <location>
        <begin position="43"/>
        <end position="61"/>
    </location>
</feature>
<name>A0ABW4BVK9_9LACO</name>
<keyword evidence="5" id="KW-1185">Reference proteome</keyword>
<gene>
    <name evidence="4" type="ORF">ACFQ42_07410</name>
</gene>
<comment type="caution">
    <text evidence="4">The sequence shown here is derived from an EMBL/GenBank/DDBJ whole genome shotgun (WGS) entry which is preliminary data.</text>
</comment>
<feature type="transmembrane region" description="Helical" evidence="2">
    <location>
        <begin position="166"/>
        <end position="191"/>
    </location>
</feature>